<keyword evidence="1" id="KW-0378">Hydrolase</keyword>
<organism evidence="1 2">
    <name type="scientific">Psychrilyobacter piezotolerans</name>
    <dbReference type="NCBI Taxonomy" id="2293438"/>
    <lineage>
        <taxon>Bacteria</taxon>
        <taxon>Fusobacteriati</taxon>
        <taxon>Fusobacteriota</taxon>
        <taxon>Fusobacteriia</taxon>
        <taxon>Fusobacteriales</taxon>
        <taxon>Fusobacteriaceae</taxon>
        <taxon>Psychrilyobacter</taxon>
    </lineage>
</organism>
<dbReference type="Pfam" id="PF07722">
    <property type="entry name" value="Peptidase_C26"/>
    <property type="match status" value="1"/>
</dbReference>
<dbReference type="InterPro" id="IPR044668">
    <property type="entry name" value="PuuD-like"/>
</dbReference>
<dbReference type="PROSITE" id="PS51273">
    <property type="entry name" value="GATASE_TYPE_1"/>
    <property type="match status" value="1"/>
</dbReference>
<dbReference type="GO" id="GO:0016787">
    <property type="term" value="F:hydrolase activity"/>
    <property type="evidence" value="ECO:0007669"/>
    <property type="project" value="UniProtKB-KW"/>
</dbReference>
<gene>
    <name evidence="1" type="ORF">DYH56_04055</name>
</gene>
<reference evidence="1 2" key="1">
    <citation type="submission" date="2018-08" db="EMBL/GenBank/DDBJ databases">
        <title>Draft genome sequence of Psychrilyobacter sp. strain SD5 isolated from Black Sea water.</title>
        <authorList>
            <person name="Yadav S."/>
            <person name="Villanueva L."/>
            <person name="Damste J.S.S."/>
        </authorList>
    </citation>
    <scope>NUCLEOTIDE SEQUENCE [LARGE SCALE GENOMIC DNA]</scope>
    <source>
        <strain evidence="1 2">SD5</strain>
    </source>
</reference>
<evidence type="ECO:0000313" key="2">
    <source>
        <dbReference type="Proteomes" id="UP000263486"/>
    </source>
</evidence>
<dbReference type="EMBL" id="QUAJ01000005">
    <property type="protein sequence ID" value="REI42205.1"/>
    <property type="molecule type" value="Genomic_DNA"/>
</dbReference>
<sequence length="245" mass="28022">MKNMIVGLSGSQRDFDNTGFIRDYVNNHYSDSIIKIGGTPISLPLTEDEKTISKYIDLIDGLILTGGGDINPQLFQEESLPETQTPDLRRDSFDMLLIKYAIKKNIPILGVCRGMQLLNVYFGGTLYQDLKYNEEVYLKHLQGDGSPHIPVHKIIPVEDSFLNKLFTDDLWVNSFHHQSIKAVGDKLQISAKSSDNVIEAIEYIDDNHFILGVQWHPEMMYSQGNNGDMKELFQYFMESLKQKRK</sequence>
<dbReference type="PANTHER" id="PTHR43235:SF1">
    <property type="entry name" value="GLUTAMINE AMIDOTRANSFERASE PB2B2.05-RELATED"/>
    <property type="match status" value="1"/>
</dbReference>
<dbReference type="InterPro" id="IPR029062">
    <property type="entry name" value="Class_I_gatase-like"/>
</dbReference>
<keyword evidence="2" id="KW-1185">Reference proteome</keyword>
<dbReference type="Gene3D" id="3.40.50.880">
    <property type="match status" value="1"/>
</dbReference>
<comment type="caution">
    <text evidence="1">The sequence shown here is derived from an EMBL/GenBank/DDBJ whole genome shotgun (WGS) entry which is preliminary data.</text>
</comment>
<dbReference type="SUPFAM" id="SSF52317">
    <property type="entry name" value="Class I glutamine amidotransferase-like"/>
    <property type="match status" value="1"/>
</dbReference>
<dbReference type="InterPro" id="IPR011697">
    <property type="entry name" value="Peptidase_C26"/>
</dbReference>
<protein>
    <submittedName>
        <fullName evidence="1">Gamma-glutamyl-gamma-aminobutyrate hydrolase family protein</fullName>
    </submittedName>
</protein>
<accession>A0ABX9KJ71</accession>
<evidence type="ECO:0000313" key="1">
    <source>
        <dbReference type="EMBL" id="REI42205.1"/>
    </source>
</evidence>
<dbReference type="Proteomes" id="UP000263486">
    <property type="component" value="Unassembled WGS sequence"/>
</dbReference>
<proteinExistence type="predicted"/>
<name>A0ABX9KJ71_9FUSO</name>
<dbReference type="PANTHER" id="PTHR43235">
    <property type="entry name" value="GLUTAMINE AMIDOTRANSFERASE PB2B2.05-RELATED"/>
    <property type="match status" value="1"/>
</dbReference>
<dbReference type="CDD" id="cd01745">
    <property type="entry name" value="GATase1_2"/>
    <property type="match status" value="1"/>
</dbReference>
<dbReference type="RefSeq" id="WP_114641583.1">
    <property type="nucleotide sequence ID" value="NZ_JAACIO010000005.1"/>
</dbReference>